<comment type="cofactor">
    <cofactor evidence="9">
        <name>a divalent metal cation</name>
        <dbReference type="ChEBI" id="CHEBI:60240"/>
    </cofactor>
    <text evidence="9">Binds 1 divalent metal cation per subunit.</text>
</comment>
<dbReference type="EC" id="4.6.1.12" evidence="5 9"/>
<keyword evidence="6 9" id="KW-0479">Metal-binding</keyword>
<evidence type="ECO:0000313" key="13">
    <source>
        <dbReference type="Proteomes" id="UP000267187"/>
    </source>
</evidence>
<dbReference type="InterPro" id="IPR036571">
    <property type="entry name" value="MECDP_synthase_sf"/>
</dbReference>
<feature type="binding site" evidence="9">
    <location>
        <begin position="134"/>
        <end position="137"/>
    </location>
    <ligand>
        <name>4-CDP-2-C-methyl-D-erythritol 2-phosphate</name>
        <dbReference type="ChEBI" id="CHEBI:57919"/>
    </ligand>
</feature>
<evidence type="ECO:0000313" key="12">
    <source>
        <dbReference type="EMBL" id="RMA78695.1"/>
    </source>
</evidence>
<sequence>MPIRIGHGYDVHRFNEGSFIMMAGVQIEHDQGFEAHSDGDVALHAITDAILGAAGLGDIGRHFPDTDQQWANADSADLLRAIWQPLLLKGYQIGNADITIVAQSPKMSPHIEVMEARLAAILECSVEQVNVKATTTEKLGFEGRKEGVAVHAVVLLEC</sequence>
<keyword evidence="13" id="KW-1185">Reference proteome</keyword>
<name>A0A3M0A8F4_9GAMM</name>
<comment type="subunit">
    <text evidence="4 9">Homotrimer.</text>
</comment>
<comment type="catalytic activity">
    <reaction evidence="1 9 10">
        <text>4-CDP-2-C-methyl-D-erythritol 2-phosphate = 2-C-methyl-D-erythritol 2,4-cyclic diphosphate + CMP</text>
        <dbReference type="Rhea" id="RHEA:23864"/>
        <dbReference type="ChEBI" id="CHEBI:57919"/>
        <dbReference type="ChEBI" id="CHEBI:58483"/>
        <dbReference type="ChEBI" id="CHEBI:60377"/>
        <dbReference type="EC" id="4.6.1.12"/>
    </reaction>
</comment>
<feature type="binding site" evidence="9">
    <location>
        <position position="12"/>
    </location>
    <ligand>
        <name>a divalent metal cation</name>
        <dbReference type="ChEBI" id="CHEBI:60240"/>
    </ligand>
</feature>
<dbReference type="Proteomes" id="UP000267187">
    <property type="component" value="Unassembled WGS sequence"/>
</dbReference>
<keyword evidence="7 9" id="KW-0414">Isoprene biosynthesis</keyword>
<feature type="domain" description="2-C-methyl-D-erythritol 2,4-cyclodiphosphate synthase" evidence="11">
    <location>
        <begin position="3"/>
        <end position="156"/>
    </location>
</feature>
<dbReference type="InterPro" id="IPR020555">
    <property type="entry name" value="MECDP_synthase_CS"/>
</dbReference>
<feature type="binding site" evidence="9">
    <location>
        <position position="141"/>
    </location>
    <ligand>
        <name>4-CDP-2-C-methyl-D-erythritol 2-phosphate</name>
        <dbReference type="ChEBI" id="CHEBI:57919"/>
    </ligand>
</feature>
<dbReference type="GO" id="GO:0008685">
    <property type="term" value="F:2-C-methyl-D-erythritol 2,4-cyclodiphosphate synthase activity"/>
    <property type="evidence" value="ECO:0007669"/>
    <property type="project" value="UniProtKB-UniRule"/>
</dbReference>
<feature type="binding site" evidence="9">
    <location>
        <begin position="36"/>
        <end position="37"/>
    </location>
    <ligand>
        <name>4-CDP-2-C-methyl-D-erythritol 2-phosphate</name>
        <dbReference type="ChEBI" id="CHEBI:57919"/>
    </ligand>
</feature>
<feature type="binding site" evidence="9">
    <location>
        <begin position="10"/>
        <end position="12"/>
    </location>
    <ligand>
        <name>4-CDP-2-C-methyl-D-erythritol 2-phosphate</name>
        <dbReference type="ChEBI" id="CHEBI:57919"/>
    </ligand>
</feature>
<organism evidence="12 13">
    <name type="scientific">Umboniibacter marinipuniceus</name>
    <dbReference type="NCBI Taxonomy" id="569599"/>
    <lineage>
        <taxon>Bacteria</taxon>
        <taxon>Pseudomonadati</taxon>
        <taxon>Pseudomonadota</taxon>
        <taxon>Gammaproteobacteria</taxon>
        <taxon>Cellvibrionales</taxon>
        <taxon>Cellvibrionaceae</taxon>
        <taxon>Umboniibacter</taxon>
    </lineage>
</organism>
<evidence type="ECO:0000256" key="9">
    <source>
        <dbReference type="HAMAP-Rule" id="MF_00107"/>
    </source>
</evidence>
<evidence type="ECO:0000256" key="6">
    <source>
        <dbReference type="ARBA" id="ARBA00022723"/>
    </source>
</evidence>
<dbReference type="Pfam" id="PF02542">
    <property type="entry name" value="YgbB"/>
    <property type="match status" value="1"/>
</dbReference>
<feature type="binding site" evidence="9">
    <location>
        <begin position="63"/>
        <end position="67"/>
    </location>
    <ligand>
        <name>4-CDP-2-C-methyl-D-erythritol 2-phosphate</name>
        <dbReference type="ChEBI" id="CHEBI:57919"/>
    </ligand>
</feature>
<dbReference type="PROSITE" id="PS01350">
    <property type="entry name" value="ISPF"/>
    <property type="match status" value="1"/>
</dbReference>
<evidence type="ECO:0000256" key="1">
    <source>
        <dbReference type="ARBA" id="ARBA00000200"/>
    </source>
</evidence>
<evidence type="ECO:0000256" key="7">
    <source>
        <dbReference type="ARBA" id="ARBA00023229"/>
    </source>
</evidence>
<dbReference type="AlphaFoldDB" id="A0A3M0A8F4"/>
<feature type="binding site" evidence="9">
    <location>
        <begin position="58"/>
        <end position="60"/>
    </location>
    <ligand>
        <name>4-CDP-2-C-methyl-D-erythritol 2-phosphate</name>
        <dbReference type="ChEBI" id="CHEBI:57919"/>
    </ligand>
</feature>
<comment type="caution">
    <text evidence="9">Lacks conserved residue(s) required for the propagation of feature annotation.</text>
</comment>
<evidence type="ECO:0000256" key="4">
    <source>
        <dbReference type="ARBA" id="ARBA00011233"/>
    </source>
</evidence>
<accession>A0A3M0A8F4</accession>
<gene>
    <name evidence="9" type="primary">ispF</name>
    <name evidence="12" type="ORF">DFR27_2026</name>
</gene>
<dbReference type="RefSeq" id="WP_211327619.1">
    <property type="nucleotide sequence ID" value="NZ_REFJ01000005.1"/>
</dbReference>
<dbReference type="InterPro" id="IPR003526">
    <property type="entry name" value="MECDP_synthase"/>
</dbReference>
<comment type="similarity">
    <text evidence="3 9 10">Belongs to the IspF family.</text>
</comment>
<dbReference type="HAMAP" id="MF_00107">
    <property type="entry name" value="IspF"/>
    <property type="match status" value="1"/>
</dbReference>
<evidence type="ECO:0000256" key="3">
    <source>
        <dbReference type="ARBA" id="ARBA00008480"/>
    </source>
</evidence>
<proteinExistence type="inferred from homology"/>
<comment type="pathway">
    <text evidence="2 9">Isoprenoid biosynthesis; isopentenyl diphosphate biosynthesis via DXP pathway; isopentenyl diphosphate from 1-deoxy-D-xylulose 5-phosphate: step 4/6.</text>
</comment>
<dbReference type="SUPFAM" id="SSF69765">
    <property type="entry name" value="IpsF-like"/>
    <property type="match status" value="1"/>
</dbReference>
<protein>
    <recommendedName>
        <fullName evidence="5 9">2-C-methyl-D-erythritol 2,4-cyclodiphosphate synthase</fullName>
        <shortName evidence="9">MECDP-synthase</shortName>
        <shortName evidence="9">MECPP-synthase</shortName>
        <shortName evidence="9">MECPS</shortName>
        <ecNumber evidence="5 9">4.6.1.12</ecNumber>
    </recommendedName>
</protein>
<dbReference type="FunFam" id="3.30.1330.50:FF:000001">
    <property type="entry name" value="2-C-methyl-D-erythritol 2,4-cyclodiphosphate synthase"/>
    <property type="match status" value="1"/>
</dbReference>
<dbReference type="PANTHER" id="PTHR43181">
    <property type="entry name" value="2-C-METHYL-D-ERYTHRITOL 2,4-CYCLODIPHOSPHATE SYNTHASE, CHLOROPLASTIC"/>
    <property type="match status" value="1"/>
</dbReference>
<evidence type="ECO:0000256" key="5">
    <source>
        <dbReference type="ARBA" id="ARBA00012579"/>
    </source>
</evidence>
<keyword evidence="8 9" id="KW-0456">Lyase</keyword>
<dbReference type="UniPathway" id="UPA00056">
    <property type="reaction ID" value="UER00095"/>
</dbReference>
<dbReference type="NCBIfam" id="TIGR00151">
    <property type="entry name" value="ispF"/>
    <property type="match status" value="1"/>
</dbReference>
<evidence type="ECO:0000259" key="11">
    <source>
        <dbReference type="Pfam" id="PF02542"/>
    </source>
</evidence>
<dbReference type="Gene3D" id="3.30.1330.50">
    <property type="entry name" value="2-C-methyl-D-erythritol 2,4-cyclodiphosphate synthase"/>
    <property type="match status" value="1"/>
</dbReference>
<dbReference type="PANTHER" id="PTHR43181:SF1">
    <property type="entry name" value="2-C-METHYL-D-ERYTHRITOL 2,4-CYCLODIPHOSPHATE SYNTHASE, CHLOROPLASTIC"/>
    <property type="match status" value="1"/>
</dbReference>
<reference evidence="12 13" key="1">
    <citation type="submission" date="2018-10" db="EMBL/GenBank/DDBJ databases">
        <title>Genomic Encyclopedia of Type Strains, Phase IV (KMG-IV): sequencing the most valuable type-strain genomes for metagenomic binning, comparative biology and taxonomic classification.</title>
        <authorList>
            <person name="Goeker M."/>
        </authorList>
    </citation>
    <scope>NUCLEOTIDE SEQUENCE [LARGE SCALE GENOMIC DNA]</scope>
    <source>
        <strain evidence="12 13">DSM 25080</strain>
    </source>
</reference>
<dbReference type="EMBL" id="REFJ01000005">
    <property type="protein sequence ID" value="RMA78695.1"/>
    <property type="molecule type" value="Genomic_DNA"/>
</dbReference>
<feature type="binding site" evidence="9">
    <location>
        <position position="144"/>
    </location>
    <ligand>
        <name>4-CDP-2-C-methyl-D-erythritol 2-phosphate</name>
        <dbReference type="ChEBI" id="CHEBI:57919"/>
    </ligand>
</feature>
<comment type="function">
    <text evidence="9">Involved in the biosynthesis of isopentenyl diphosphate (IPP) and dimethylallyl diphosphate (DMAPP), two major building blocks of isoprenoid compounds. Catalyzes the conversion of 4-diphosphocytidyl-2-C-methyl-D-erythritol 2-phosphate (CDP-ME2P) to 2-C-methyl-D-erythritol 2,4-cyclodiphosphate (ME-CPP) with a corresponding release of cytidine 5-monophosphate (CMP).</text>
</comment>
<feature type="site" description="Transition state stabilizer" evidence="9">
    <location>
        <position position="135"/>
    </location>
</feature>
<dbReference type="CDD" id="cd00554">
    <property type="entry name" value="MECDP_synthase"/>
    <property type="match status" value="1"/>
</dbReference>
<dbReference type="GO" id="GO:0019288">
    <property type="term" value="P:isopentenyl diphosphate biosynthetic process, methylerythritol 4-phosphate pathway"/>
    <property type="evidence" value="ECO:0007669"/>
    <property type="project" value="UniProtKB-UniRule"/>
</dbReference>
<feature type="binding site" evidence="9">
    <location>
        <position position="44"/>
    </location>
    <ligand>
        <name>a divalent metal cation</name>
        <dbReference type="ChEBI" id="CHEBI:60240"/>
    </ligand>
</feature>
<evidence type="ECO:0000256" key="10">
    <source>
        <dbReference type="RuleBase" id="RU004395"/>
    </source>
</evidence>
<feature type="binding site" evidence="9">
    <location>
        <position position="10"/>
    </location>
    <ligand>
        <name>a divalent metal cation</name>
        <dbReference type="ChEBI" id="CHEBI:60240"/>
    </ligand>
</feature>
<evidence type="ECO:0000256" key="8">
    <source>
        <dbReference type="ARBA" id="ARBA00023239"/>
    </source>
</evidence>
<comment type="caution">
    <text evidence="12">The sequence shown here is derived from an EMBL/GenBank/DDBJ whole genome shotgun (WGS) entry which is preliminary data.</text>
</comment>
<dbReference type="GO" id="GO:0046872">
    <property type="term" value="F:metal ion binding"/>
    <property type="evidence" value="ECO:0007669"/>
    <property type="project" value="UniProtKB-KW"/>
</dbReference>
<evidence type="ECO:0000256" key="2">
    <source>
        <dbReference type="ARBA" id="ARBA00004709"/>
    </source>
</evidence>
<dbReference type="GO" id="GO:0016114">
    <property type="term" value="P:terpenoid biosynthetic process"/>
    <property type="evidence" value="ECO:0007669"/>
    <property type="project" value="InterPro"/>
</dbReference>
<feature type="site" description="Transition state stabilizer" evidence="9">
    <location>
        <position position="36"/>
    </location>
</feature>